<evidence type="ECO:0000256" key="6">
    <source>
        <dbReference type="ARBA" id="ARBA00023242"/>
    </source>
</evidence>
<dbReference type="eggNOG" id="ENOG502RFS1">
    <property type="taxonomic scope" value="Eukaryota"/>
</dbReference>
<dbReference type="EnsemblPlants" id="KQJ90645">
    <property type="protein sequence ID" value="KQJ90645"/>
    <property type="gene ID" value="BRADI_4g33060v3"/>
</dbReference>
<evidence type="ECO:0000256" key="4">
    <source>
        <dbReference type="ARBA" id="ARBA00022490"/>
    </source>
</evidence>
<keyword evidence="4" id="KW-0963">Cytoplasm</keyword>
<feature type="compositionally biased region" description="Basic and acidic residues" evidence="7">
    <location>
        <begin position="151"/>
        <end position="162"/>
    </location>
</feature>
<dbReference type="GO" id="GO:0005819">
    <property type="term" value="C:spindle"/>
    <property type="evidence" value="ECO:0007669"/>
    <property type="project" value="UniProtKB-SubCell"/>
</dbReference>
<evidence type="ECO:0000259" key="8">
    <source>
        <dbReference type="Pfam" id="PF03941"/>
    </source>
</evidence>
<feature type="region of interest" description="Disordered" evidence="7">
    <location>
        <begin position="1451"/>
        <end position="1480"/>
    </location>
</feature>
<dbReference type="EMBL" id="CM000883">
    <property type="protein sequence ID" value="KQJ90645.1"/>
    <property type="molecule type" value="Genomic_DNA"/>
</dbReference>
<dbReference type="CDD" id="cd22249">
    <property type="entry name" value="UDM1_RNF168_RNF169-like"/>
    <property type="match status" value="1"/>
</dbReference>
<accession>I1IR17</accession>
<evidence type="ECO:0000313" key="9">
    <source>
        <dbReference type="EMBL" id="KQJ90645.1"/>
    </source>
</evidence>
<dbReference type="KEGG" id="bdi:100838737"/>
<organism evidence="9">
    <name type="scientific">Brachypodium distachyon</name>
    <name type="common">Purple false brome</name>
    <name type="synonym">Trachynia distachya</name>
    <dbReference type="NCBI Taxonomy" id="15368"/>
    <lineage>
        <taxon>Eukaryota</taxon>
        <taxon>Viridiplantae</taxon>
        <taxon>Streptophyta</taxon>
        <taxon>Embryophyta</taxon>
        <taxon>Tracheophyta</taxon>
        <taxon>Spermatophyta</taxon>
        <taxon>Magnoliopsida</taxon>
        <taxon>Liliopsida</taxon>
        <taxon>Poales</taxon>
        <taxon>Poaceae</taxon>
        <taxon>BOP clade</taxon>
        <taxon>Pooideae</taxon>
        <taxon>Stipodae</taxon>
        <taxon>Brachypodieae</taxon>
        <taxon>Brachypodium</taxon>
    </lineage>
</organism>
<comment type="similarity">
    <text evidence="3">Belongs to the INCENP family.</text>
</comment>
<keyword evidence="6" id="KW-0539">Nucleus</keyword>
<keyword evidence="11" id="KW-1185">Reference proteome</keyword>
<protein>
    <recommendedName>
        <fullName evidence="8">Inner centromere protein ARK-binding domain-containing protein</fullName>
    </recommendedName>
</protein>
<gene>
    <name evidence="10" type="primary">LOC100838737</name>
    <name evidence="9" type="ORF">BRADI_4g33060v3</name>
</gene>
<feature type="compositionally biased region" description="Basic and acidic residues" evidence="7">
    <location>
        <begin position="685"/>
        <end position="696"/>
    </location>
</feature>
<feature type="compositionally biased region" description="Polar residues" evidence="7">
    <location>
        <begin position="219"/>
        <end position="233"/>
    </location>
</feature>
<feature type="region of interest" description="Disordered" evidence="7">
    <location>
        <begin position="192"/>
        <end position="249"/>
    </location>
</feature>
<dbReference type="GeneID" id="100838737"/>
<reference evidence="9" key="2">
    <citation type="submission" date="2017-06" db="EMBL/GenBank/DDBJ databases">
        <title>WGS assembly of Brachypodium distachyon.</title>
        <authorList>
            <consortium name="The International Brachypodium Initiative"/>
            <person name="Lucas S."/>
            <person name="Harmon-Smith M."/>
            <person name="Lail K."/>
            <person name="Tice H."/>
            <person name="Grimwood J."/>
            <person name="Bruce D."/>
            <person name="Barry K."/>
            <person name="Shu S."/>
            <person name="Lindquist E."/>
            <person name="Wang M."/>
            <person name="Pitluck S."/>
            <person name="Vogel J.P."/>
            <person name="Garvin D.F."/>
            <person name="Mockler T.C."/>
            <person name="Schmutz J."/>
            <person name="Rokhsar D."/>
            <person name="Bevan M.W."/>
        </authorList>
    </citation>
    <scope>NUCLEOTIDE SEQUENCE</scope>
    <source>
        <strain evidence="9">Bd21</strain>
    </source>
</reference>
<dbReference type="OMA" id="QMSPYKD"/>
<reference evidence="10" key="3">
    <citation type="submission" date="2018-08" db="UniProtKB">
        <authorList>
            <consortium name="EnsemblPlants"/>
        </authorList>
    </citation>
    <scope>IDENTIFICATION</scope>
    <source>
        <strain evidence="10">cv. Bd21</strain>
    </source>
</reference>
<feature type="compositionally biased region" description="Basic and acidic residues" evidence="7">
    <location>
        <begin position="1454"/>
        <end position="1463"/>
    </location>
</feature>
<dbReference type="Pfam" id="PF03941">
    <property type="entry name" value="INCENP_ARK-bind"/>
    <property type="match status" value="1"/>
</dbReference>
<dbReference type="HOGENOM" id="CLU_252116_0_0_1"/>
<feature type="compositionally biased region" description="Polar residues" evidence="7">
    <location>
        <begin position="240"/>
        <end position="249"/>
    </location>
</feature>
<dbReference type="Proteomes" id="UP000008810">
    <property type="component" value="Chromosome 4"/>
</dbReference>
<feature type="domain" description="Inner centromere protein ARK-binding" evidence="8">
    <location>
        <begin position="1463"/>
        <end position="1520"/>
    </location>
</feature>
<reference evidence="9 10" key="1">
    <citation type="journal article" date="2010" name="Nature">
        <title>Genome sequencing and analysis of the model grass Brachypodium distachyon.</title>
        <authorList>
            <consortium name="International Brachypodium Initiative"/>
        </authorList>
    </citation>
    <scope>NUCLEOTIDE SEQUENCE [LARGE SCALE GENOMIC DNA]</scope>
    <source>
        <strain evidence="9 10">Bd21</strain>
    </source>
</reference>
<name>I1IR17_BRADI</name>
<evidence type="ECO:0000256" key="5">
    <source>
        <dbReference type="ARBA" id="ARBA00023212"/>
    </source>
</evidence>
<dbReference type="PANTHER" id="PTHR13738:SF40">
    <property type="entry name" value="INNER CENTROMERE PROTEIN ARK-BINDING DOMAIN-CONTAINING PROTEIN"/>
    <property type="match status" value="1"/>
</dbReference>
<dbReference type="InterPro" id="IPR050875">
    <property type="entry name" value="Troponin_I"/>
</dbReference>
<sequence>MENLFMQIFECQDRVTSQIRQQVESNAQSCAFTLLAAGHRPPPWLLPSCAGDPQELNGKPIVSELLFPGGQITTPATNRTAFLPPAAPSASCRNVRVPNGYAGLETICDTLDTNQDEVPQQKQVSVGRELAEASSEVNMFPLAHRSRSRQRRIEDSLREKNEATNSGSSGALQDRMQRVKLADVGLNRTTASLSSKSCGDGAHNAETTTSLPGQEKGSYANQGRSNELFQSSKGGDIGNQGINQTVSSENNVPNDCSVTNLIGVQVTDSVCHPPPETYLSVEPKKLQFDGVESDCMNPASGQTMHLPECALESANLELAEAHPLNEDPSSTSCSQVPCFTGRLLLDGVESGYLNPDSAPVKQQQRSALKCASLDLAGMDSKKEDQSLYSSPEVPNHTSVQLLQRDTLHIVEDTERILNPDGFPDRNGIITWSSDSSNQQCSDSHISHPPGSESLQPPTQQADTSSGAPASSEISPDSLVEEDGFEDHSHLFVNDVDSQCSQFRSTACPEQLQAQTVTLSDVYRESLSCDKTQSNVTPSNGCPVVYASVSANNELSQEQQFLARTSLKCNKRDVGTPLGHASPARHNKMLDGKSACDAANCHSGKFGDVLVGNTALTKEHDVSVWGKKDASAVPEVMSCISARRTSKQHITERSSMVPAENLQQDGTENSKRHKTERSSMIPAENLQRDGTEKDKRSKSLQPSVQYFLRSAASHEKISLLESDRSSAACDQKRSVGDGVEVNVSLSPKRRRISCRPDFDIGTAGHKTAINFSGKSQPSGRYFLRSSGTCESMSLGSEGRNDASNHNISVAGGVYGNGNSSCGRRNTTSQLNVVLGDSQGASSIRSTVEGRVLGNSQEQIQGDVGVEFPITNSALPSLSGSLSYSEANCTQQEETCLEGQDLNDVSVADQEMTLQMDIISSPVAILNPENYSGMESLTIFPSYALDQHGEQASAPNPLFHEKLCYGSNVELGRKYRSCDPKGHFLSGAAILRQWGDEPLDRDDSMPEFESFSVPAQFDSPTIGKRPFEALYDSRELVTLSSDPSKYDTNTASGMHQLLTTVSAKPTNCSFSDDLQQCGASTSRSIMDSFGAYGLELDSFFISDAVASCSSNASSSQEINETPLTPSVEKYSLGKLSSRSGSEHMGSIPELECFRIDEDSSIAEEDEHQGRIALQDITRLCQNNGNSMSLSTGCMDTGNIGFTAESLSSELSHPTSVKREGKVSRSLHGRLGSTEILRNKTQSRHRSEANVDRRSKPTNIVANMTSFIPLVKPKVQSTTACVKKDVKVKALKAAEAAKRLEEKKQKEQEVRKAAAKLERERLKQEKELKQKLEEEQKKKREIDAATKKRQREEVEKKETVRKRKCIDEARKQHKQPMDRRRATKDEKDARLKASDNMEPRKNLVDVGKNQGKPDETTEPAFELKANKSKDEKVVAVDQWPASFRSDAKENILNSLEESYKMSPYKDSDEEDDDDLEHEQESRRRRKFIPSWARKENLDKILLSNKMLDPREIFAQKFSFNISDVLSAHIPQRGLR</sequence>
<feature type="region of interest" description="Disordered" evidence="7">
    <location>
        <begin position="417"/>
        <end position="476"/>
    </location>
</feature>
<feature type="compositionally biased region" description="Polar residues" evidence="7">
    <location>
        <begin position="452"/>
        <end position="474"/>
    </location>
</feature>
<proteinExistence type="inferred from homology"/>
<dbReference type="FunCoup" id="I1IR17">
    <property type="interactions" value="50"/>
</dbReference>
<comment type="subcellular location">
    <subcellularLocation>
        <location evidence="2">Cytoplasm</location>
        <location evidence="2">Cytoskeleton</location>
        <location evidence="2">Spindle</location>
    </subcellularLocation>
    <subcellularLocation>
        <location evidence="1">Nucleus</location>
    </subcellularLocation>
</comment>
<feature type="region of interest" description="Disordered" evidence="7">
    <location>
        <begin position="141"/>
        <end position="176"/>
    </location>
</feature>
<dbReference type="Gramene" id="KQJ90645">
    <property type="protein sequence ID" value="KQJ90645"/>
    <property type="gene ID" value="BRADI_4g33060v3"/>
</dbReference>
<feature type="compositionally biased region" description="Basic and acidic residues" evidence="7">
    <location>
        <begin position="1320"/>
        <end position="1355"/>
    </location>
</feature>
<feature type="region of interest" description="Disordered" evidence="7">
    <location>
        <begin position="643"/>
        <end position="701"/>
    </location>
</feature>
<feature type="compositionally biased region" description="Basic and acidic residues" evidence="7">
    <location>
        <begin position="1362"/>
        <end position="1400"/>
    </location>
</feature>
<dbReference type="RefSeq" id="XP_003578291.3">
    <property type="nucleotide sequence ID" value="XM_003578243.4"/>
</dbReference>
<feature type="region of interest" description="Disordered" evidence="7">
    <location>
        <begin position="1320"/>
        <end position="1426"/>
    </location>
</feature>
<feature type="compositionally biased region" description="Acidic residues" evidence="7">
    <location>
        <begin position="1464"/>
        <end position="1474"/>
    </location>
</feature>
<evidence type="ECO:0000256" key="3">
    <source>
        <dbReference type="ARBA" id="ARBA00010042"/>
    </source>
</evidence>
<evidence type="ECO:0000256" key="2">
    <source>
        <dbReference type="ARBA" id="ARBA00004186"/>
    </source>
</evidence>
<evidence type="ECO:0000256" key="7">
    <source>
        <dbReference type="SAM" id="MobiDB-lite"/>
    </source>
</evidence>
<evidence type="ECO:0000313" key="10">
    <source>
        <dbReference type="EnsemblPlants" id="KQJ90645"/>
    </source>
</evidence>
<dbReference type="PANTHER" id="PTHR13738">
    <property type="entry name" value="TROPONIN I"/>
    <property type="match status" value="1"/>
</dbReference>
<dbReference type="OrthoDB" id="681218at2759"/>
<dbReference type="InterPro" id="IPR005635">
    <property type="entry name" value="Inner_centromere_prot_ARK-bd"/>
</dbReference>
<evidence type="ECO:0000313" key="11">
    <source>
        <dbReference type="Proteomes" id="UP000008810"/>
    </source>
</evidence>
<dbReference type="GO" id="GO:0005634">
    <property type="term" value="C:nucleus"/>
    <property type="evidence" value="ECO:0007669"/>
    <property type="project" value="UniProtKB-SubCell"/>
</dbReference>
<feature type="compositionally biased region" description="Low complexity" evidence="7">
    <location>
        <begin position="432"/>
        <end position="443"/>
    </location>
</feature>
<evidence type="ECO:0000256" key="1">
    <source>
        <dbReference type="ARBA" id="ARBA00004123"/>
    </source>
</evidence>
<keyword evidence="5" id="KW-0206">Cytoskeleton</keyword>